<dbReference type="AlphaFoldDB" id="A0A6P6Y119"/>
<keyword evidence="2 5" id="KW-0812">Transmembrane</keyword>
<protein>
    <submittedName>
        <fullName evidence="9">Cytochrome c oxidase assembly protein COX18, mitochondrial-like</fullName>
    </submittedName>
</protein>
<feature type="transmembrane region" description="Helical" evidence="6">
    <location>
        <begin position="245"/>
        <end position="268"/>
    </location>
</feature>
<evidence type="ECO:0000256" key="6">
    <source>
        <dbReference type="SAM" id="Phobius"/>
    </source>
</evidence>
<feature type="transmembrane region" description="Helical" evidence="6">
    <location>
        <begin position="69"/>
        <end position="91"/>
    </location>
</feature>
<proteinExistence type="inferred from homology"/>
<evidence type="ECO:0000313" key="9">
    <source>
        <dbReference type="RefSeq" id="XP_027198801.1"/>
    </source>
</evidence>
<dbReference type="GO" id="GO:0005743">
    <property type="term" value="C:mitochondrial inner membrane"/>
    <property type="evidence" value="ECO:0007669"/>
    <property type="project" value="TreeGrafter"/>
</dbReference>
<organism evidence="8 9">
    <name type="scientific">Dermatophagoides pteronyssinus</name>
    <name type="common">European house dust mite</name>
    <dbReference type="NCBI Taxonomy" id="6956"/>
    <lineage>
        <taxon>Eukaryota</taxon>
        <taxon>Metazoa</taxon>
        <taxon>Ecdysozoa</taxon>
        <taxon>Arthropoda</taxon>
        <taxon>Chelicerata</taxon>
        <taxon>Arachnida</taxon>
        <taxon>Acari</taxon>
        <taxon>Acariformes</taxon>
        <taxon>Sarcoptiformes</taxon>
        <taxon>Astigmata</taxon>
        <taxon>Psoroptidia</taxon>
        <taxon>Analgoidea</taxon>
        <taxon>Pyroglyphidae</taxon>
        <taxon>Dermatophagoidinae</taxon>
        <taxon>Dermatophagoides</taxon>
    </lineage>
</organism>
<dbReference type="InterPro" id="IPR028055">
    <property type="entry name" value="YidC/Oxa/ALB_C"/>
</dbReference>
<dbReference type="Proteomes" id="UP000515146">
    <property type="component" value="Unplaced"/>
</dbReference>
<dbReference type="OrthoDB" id="2148490at2759"/>
<accession>A0A6P6Y119</accession>
<dbReference type="CDD" id="cd20069">
    <property type="entry name" value="5TM_Oxa1-like"/>
    <property type="match status" value="1"/>
</dbReference>
<evidence type="ECO:0000259" key="7">
    <source>
        <dbReference type="Pfam" id="PF02096"/>
    </source>
</evidence>
<keyword evidence="4 6" id="KW-0472">Membrane</keyword>
<dbReference type="RefSeq" id="XP_027198801.1">
    <property type="nucleotide sequence ID" value="XM_027343000.1"/>
</dbReference>
<evidence type="ECO:0000256" key="3">
    <source>
        <dbReference type="ARBA" id="ARBA00022989"/>
    </source>
</evidence>
<feature type="transmembrane region" description="Helical" evidence="6">
    <location>
        <begin position="274"/>
        <end position="291"/>
    </location>
</feature>
<feature type="transmembrane region" description="Helical" evidence="6">
    <location>
        <begin position="215"/>
        <end position="233"/>
    </location>
</feature>
<dbReference type="Pfam" id="PF02096">
    <property type="entry name" value="60KD_IMP"/>
    <property type="match status" value="1"/>
</dbReference>
<dbReference type="PANTHER" id="PTHR12428">
    <property type="entry name" value="OXA1"/>
    <property type="match status" value="1"/>
</dbReference>
<evidence type="ECO:0000256" key="5">
    <source>
        <dbReference type="RuleBase" id="RU003945"/>
    </source>
</evidence>
<dbReference type="GO" id="GO:0032977">
    <property type="term" value="F:membrane insertase activity"/>
    <property type="evidence" value="ECO:0007669"/>
    <property type="project" value="InterPro"/>
</dbReference>
<comment type="subcellular location">
    <subcellularLocation>
        <location evidence="1 5">Membrane</location>
        <topology evidence="1 5">Multi-pass membrane protein</topology>
    </subcellularLocation>
</comment>
<dbReference type="GO" id="GO:0032979">
    <property type="term" value="P:protein insertion into mitochondrial inner membrane from matrix"/>
    <property type="evidence" value="ECO:0007669"/>
    <property type="project" value="TreeGrafter"/>
</dbReference>
<dbReference type="GO" id="GO:0033617">
    <property type="term" value="P:mitochondrial respiratory chain complex IV assembly"/>
    <property type="evidence" value="ECO:0007669"/>
    <property type="project" value="TreeGrafter"/>
</dbReference>
<evidence type="ECO:0000313" key="8">
    <source>
        <dbReference type="Proteomes" id="UP000515146"/>
    </source>
</evidence>
<dbReference type="OMA" id="AMARQKF"/>
<dbReference type="InParanoid" id="A0A6P6Y119"/>
<sequence>MNFIKFLNRPNFQIINVAAKNGKFNHISHFRYMSSSSLVNFNQPIANSSIVRLAMDGLISLHECLHIPWFLEISIITIMARSLVAFPLTVLQRKIMIRYEALRPEIQILSKNLRNKVKQEAYLVGLSPRKTQQIYRKTLTREINRLIVRDNCHPMKATLVALFQIPMWIILSNCYRNFALLQPDPNDVNIMMAHEQLQREGLFWFKDLTIPDSTGILPITTCLINLTIIQIHINERRRNNLKDSLFIRVFTNCGRLISVALVPIGLMMPTDMCFYWMISSSMGLLQNILLMNPKVKKLLKIHSKTNESVNKN</sequence>
<keyword evidence="8" id="KW-1185">Reference proteome</keyword>
<dbReference type="KEGG" id="dpte:113793034"/>
<evidence type="ECO:0000256" key="2">
    <source>
        <dbReference type="ARBA" id="ARBA00022692"/>
    </source>
</evidence>
<comment type="similarity">
    <text evidence="5">Belongs to the OXA1/ALB3/YidC family.</text>
</comment>
<dbReference type="GeneID" id="113793034"/>
<gene>
    <name evidence="9" type="primary">LOC113793034</name>
</gene>
<evidence type="ECO:0000256" key="4">
    <source>
        <dbReference type="ARBA" id="ARBA00023136"/>
    </source>
</evidence>
<reference evidence="9" key="1">
    <citation type="submission" date="2025-08" db="UniProtKB">
        <authorList>
            <consortium name="RefSeq"/>
        </authorList>
    </citation>
    <scope>IDENTIFICATION</scope>
    <source>
        <strain evidence="9">Airmid</strain>
    </source>
</reference>
<keyword evidence="3 6" id="KW-1133">Transmembrane helix</keyword>
<evidence type="ECO:0000256" key="1">
    <source>
        <dbReference type="ARBA" id="ARBA00004141"/>
    </source>
</evidence>
<dbReference type="PANTHER" id="PTHR12428:SF65">
    <property type="entry name" value="CYTOCHROME C OXIDASE ASSEMBLY PROTEIN COX18, MITOCHONDRIAL"/>
    <property type="match status" value="1"/>
</dbReference>
<dbReference type="InterPro" id="IPR001708">
    <property type="entry name" value="YidC/ALB3/OXA1/COX18"/>
</dbReference>
<name>A0A6P6Y119_DERPT</name>
<feature type="transmembrane region" description="Helical" evidence="6">
    <location>
        <begin position="159"/>
        <end position="178"/>
    </location>
</feature>
<dbReference type="FunCoup" id="A0A6P6Y119">
    <property type="interactions" value="577"/>
</dbReference>
<feature type="domain" description="Membrane insertase YidC/Oxa/ALB C-terminal" evidence="7">
    <location>
        <begin position="69"/>
        <end position="291"/>
    </location>
</feature>